<name>A0A376NTN5_ECOLX</name>
<dbReference type="AlphaFoldDB" id="A0A376NTN5"/>
<organism evidence="1 2">
    <name type="scientific">Escherichia coli</name>
    <dbReference type="NCBI Taxonomy" id="562"/>
    <lineage>
        <taxon>Bacteria</taxon>
        <taxon>Pseudomonadati</taxon>
        <taxon>Pseudomonadota</taxon>
        <taxon>Gammaproteobacteria</taxon>
        <taxon>Enterobacterales</taxon>
        <taxon>Enterobacteriaceae</taxon>
        <taxon>Escherichia</taxon>
    </lineage>
</organism>
<accession>A0A376NTN5</accession>
<evidence type="ECO:0000313" key="2">
    <source>
        <dbReference type="Proteomes" id="UP000254428"/>
    </source>
</evidence>
<reference evidence="1 2" key="1">
    <citation type="submission" date="2018-06" db="EMBL/GenBank/DDBJ databases">
        <authorList>
            <consortium name="Pathogen Informatics"/>
            <person name="Doyle S."/>
        </authorList>
    </citation>
    <scope>NUCLEOTIDE SEQUENCE [LARGE SCALE GENOMIC DNA]</scope>
    <source>
        <strain evidence="1 2">NCTC11341</strain>
    </source>
</reference>
<dbReference type="EMBL" id="UGBT01000002">
    <property type="protein sequence ID" value="STH69416.1"/>
    <property type="molecule type" value="Genomic_DNA"/>
</dbReference>
<gene>
    <name evidence="1" type="primary">yphH_2</name>
    <name evidence="1" type="ORF">NCTC11341_00925</name>
</gene>
<protein>
    <submittedName>
        <fullName evidence="1">NAGC-like transcriptional regulator</fullName>
    </submittedName>
</protein>
<proteinExistence type="predicted"/>
<dbReference type="Proteomes" id="UP000254428">
    <property type="component" value="Unassembled WGS sequence"/>
</dbReference>
<sequence length="89" mass="9982">MIASANAIGLSLYNFLNILNINQIWLYGRSCAFGENWLNTIIRQTGFNPFDRDEGPSVKATQIGFGQLSRAQQVLGIGYLYVEAQLRQI</sequence>
<evidence type="ECO:0000313" key="1">
    <source>
        <dbReference type="EMBL" id="STH69416.1"/>
    </source>
</evidence>